<dbReference type="PANTHER" id="PTHR21450">
    <property type="entry name" value="PROTEIN ALTERED PHOSPHATE STARVATION RESPONSE 1"/>
    <property type="match status" value="1"/>
</dbReference>
<dbReference type="InterPro" id="IPR027267">
    <property type="entry name" value="AH/BAR_dom_sf"/>
</dbReference>
<organism evidence="5 6">
    <name type="scientific">Spinacia oleracea</name>
    <name type="common">Spinach</name>
    <dbReference type="NCBI Taxonomy" id="3562"/>
    <lineage>
        <taxon>Eukaryota</taxon>
        <taxon>Viridiplantae</taxon>
        <taxon>Streptophyta</taxon>
        <taxon>Embryophyta</taxon>
        <taxon>Tracheophyta</taxon>
        <taxon>Spermatophyta</taxon>
        <taxon>Magnoliopsida</taxon>
        <taxon>eudicotyledons</taxon>
        <taxon>Gunneridae</taxon>
        <taxon>Pentapetalae</taxon>
        <taxon>Caryophyllales</taxon>
        <taxon>Chenopodiaceae</taxon>
        <taxon>Chenopodioideae</taxon>
        <taxon>Anserineae</taxon>
        <taxon>Spinacia</taxon>
    </lineage>
</organism>
<reference evidence="5" key="1">
    <citation type="journal article" date="2021" name="Nat. Commun.">
        <title>Genomic analyses provide insights into spinach domestication and the genetic basis of agronomic traits.</title>
        <authorList>
            <person name="Cai X."/>
            <person name="Sun X."/>
            <person name="Xu C."/>
            <person name="Sun H."/>
            <person name="Wang X."/>
            <person name="Ge C."/>
            <person name="Zhang Z."/>
            <person name="Wang Q."/>
            <person name="Fei Z."/>
            <person name="Jiao C."/>
            <person name="Wang Q."/>
        </authorList>
    </citation>
    <scope>NUCLEOTIDE SEQUENCE [LARGE SCALE GENOMIC DNA]</scope>
    <source>
        <strain evidence="5">cv. Varoflay</strain>
    </source>
</reference>
<evidence type="ECO:0000313" key="5">
    <source>
        <dbReference type="Proteomes" id="UP000813463"/>
    </source>
</evidence>
<feature type="domain" description="DUF630" evidence="4">
    <location>
        <begin position="1"/>
        <end position="59"/>
    </location>
</feature>
<gene>
    <name evidence="6" type="primary">LOC110786609</name>
</gene>
<protein>
    <submittedName>
        <fullName evidence="6">Protein ALTERED PHOSPHATE STARVATION RESPONSE 1</fullName>
    </submittedName>
</protein>
<feature type="compositionally biased region" description="Polar residues" evidence="2">
    <location>
        <begin position="176"/>
        <end position="190"/>
    </location>
</feature>
<evidence type="ECO:0000256" key="2">
    <source>
        <dbReference type="SAM" id="MobiDB-lite"/>
    </source>
</evidence>
<dbReference type="Pfam" id="PF04782">
    <property type="entry name" value="DUF632"/>
    <property type="match status" value="1"/>
</dbReference>
<dbReference type="GeneID" id="110786609"/>
<evidence type="ECO:0000259" key="3">
    <source>
        <dbReference type="Pfam" id="PF04782"/>
    </source>
</evidence>
<dbReference type="Proteomes" id="UP000813463">
    <property type="component" value="Chromosome 4"/>
</dbReference>
<feature type="compositionally biased region" description="Pro residues" evidence="2">
    <location>
        <begin position="88"/>
        <end position="110"/>
    </location>
</feature>
<dbReference type="Gene3D" id="1.20.1270.60">
    <property type="entry name" value="Arfaptin homology (AH) domain/BAR domain"/>
    <property type="match status" value="1"/>
</dbReference>
<dbReference type="Pfam" id="PF04783">
    <property type="entry name" value="DUF630"/>
    <property type="match status" value="1"/>
</dbReference>
<evidence type="ECO:0000313" key="6">
    <source>
        <dbReference type="RefSeq" id="XP_021846851.2"/>
    </source>
</evidence>
<feature type="domain" description="DUF632" evidence="3">
    <location>
        <begin position="318"/>
        <end position="623"/>
    </location>
</feature>
<keyword evidence="5" id="KW-1185">Reference proteome</keyword>
<dbReference type="RefSeq" id="XP_021846851.2">
    <property type="nucleotide sequence ID" value="XM_021991159.2"/>
</dbReference>
<dbReference type="InterPro" id="IPR006867">
    <property type="entry name" value="DUF632"/>
</dbReference>
<feature type="compositionally biased region" description="Acidic residues" evidence="2">
    <location>
        <begin position="135"/>
        <end position="155"/>
    </location>
</feature>
<feature type="coiled-coil region" evidence="1">
    <location>
        <begin position="629"/>
        <end position="659"/>
    </location>
</feature>
<feature type="region of interest" description="Disordered" evidence="2">
    <location>
        <begin position="127"/>
        <end position="213"/>
    </location>
</feature>
<name>A0A9R0JTT3_SPIOL</name>
<feature type="region of interest" description="Disordered" evidence="2">
    <location>
        <begin position="72"/>
        <end position="110"/>
    </location>
</feature>
<dbReference type="AlphaFoldDB" id="A0A9R0JTT3"/>
<dbReference type="KEGG" id="soe:110786609"/>
<sequence>MGCSQSKIENEEAVSRCKDRKVFMKSAVTARNAFAAAHCSYAMSLKNAGAALSDFAQGEVVNPLSLSSAPVGPTSAGVGPTMGAIPSQAPPPPPPVQDLPPPPPPIPGMPQPLQRAVSMPEFAVKAPGAKLVAEDTIEEEDEEEEDEEQEEEEEEVGRLRRRRDNKGGSVGGRMETTPSISNLGTANTNIVGPPPSPPPPDERAIRTPPPPPLPEVHKQTWDYFFNTEDIPGGSLRDDDDIRGEYDRTVYHQRAMRSSASSASITTALPPSIEMVEEMVMPEKPPMGGGGRVMKKGKQVVGQGGSGGEGRRKTVNVNLVQIFSDLDDCFLKASESAHHVSKMLEATRLHYHSNFADNRGHIDHSARVMRVITWNRSFRGLPNAEEFKDDFDSEENETHATVLDKLLAWEKKLYDEVKAGEIMKFDYQRKVALLNKQKKRGTNPESLEKTKAAVSHLHTRYIVDMQSMDSTVSEISRLRDEQLYPKLVALVDAMATMWEAMQVHHENQLKIASHLRFIDISQSTKETIDHHHERTIQLWAIVQEWNTHFEKMVNHQKEYIKALNSWLKLNLIPIESSLKEKVSSPPRPQNPPIQNLLLAWHDHLEKLPDEHAKSAIHNFAAVLQTIVQQQEDEIRKRARVEESKRDLEKKQRHYNKWLSEYMQKKIPNDDGEPGSVEDEFVHKDEIMVEKEFVVENAMKKLEEDSEDYERHCTQVREKSLASLKTRLPELFRTLSEFALSASDMYSNLKGLSQFSQSHNKHKESVDA</sequence>
<dbReference type="PANTHER" id="PTHR21450:SF7">
    <property type="entry name" value="DNA LIGASE (DUF630 AND DUF632)"/>
    <property type="match status" value="1"/>
</dbReference>
<keyword evidence="1" id="KW-0175">Coiled coil</keyword>
<evidence type="ECO:0000259" key="4">
    <source>
        <dbReference type="Pfam" id="PF04783"/>
    </source>
</evidence>
<reference evidence="6" key="2">
    <citation type="submission" date="2025-08" db="UniProtKB">
        <authorList>
            <consortium name="RefSeq"/>
        </authorList>
    </citation>
    <scope>IDENTIFICATION</scope>
    <source>
        <tissue evidence="6">Leaf</tissue>
    </source>
</reference>
<evidence type="ECO:0000256" key="1">
    <source>
        <dbReference type="SAM" id="Coils"/>
    </source>
</evidence>
<accession>A0A9R0JTT3</accession>
<proteinExistence type="predicted"/>
<feature type="region of interest" description="Disordered" evidence="2">
    <location>
        <begin position="286"/>
        <end position="311"/>
    </location>
</feature>
<dbReference type="InterPro" id="IPR006868">
    <property type="entry name" value="DUF630"/>
</dbReference>